<organism evidence="1 2">
    <name type="scientific">Polyrhizophydium stewartii</name>
    <dbReference type="NCBI Taxonomy" id="2732419"/>
    <lineage>
        <taxon>Eukaryota</taxon>
        <taxon>Fungi</taxon>
        <taxon>Fungi incertae sedis</taxon>
        <taxon>Chytridiomycota</taxon>
        <taxon>Chytridiomycota incertae sedis</taxon>
        <taxon>Chytridiomycetes</taxon>
        <taxon>Rhizophydiales</taxon>
        <taxon>Rhizophydiales incertae sedis</taxon>
        <taxon>Polyrhizophydium</taxon>
    </lineage>
</organism>
<gene>
    <name evidence="1" type="ORF">HK105_206784</name>
</gene>
<keyword evidence="2" id="KW-1185">Reference proteome</keyword>
<proteinExistence type="predicted"/>
<comment type="caution">
    <text evidence="1">The sequence shown here is derived from an EMBL/GenBank/DDBJ whole genome shotgun (WGS) entry which is preliminary data.</text>
</comment>
<dbReference type="EMBL" id="JADGIZ020000042">
    <property type="protein sequence ID" value="KAL2913768.1"/>
    <property type="molecule type" value="Genomic_DNA"/>
</dbReference>
<evidence type="ECO:0000313" key="1">
    <source>
        <dbReference type="EMBL" id="KAL2913768.1"/>
    </source>
</evidence>
<protein>
    <submittedName>
        <fullName evidence="1">Uncharacterized protein</fullName>
    </submittedName>
</protein>
<reference evidence="1 2" key="1">
    <citation type="submission" date="2023-09" db="EMBL/GenBank/DDBJ databases">
        <title>Pangenome analysis of Batrachochytrium dendrobatidis and related Chytrids.</title>
        <authorList>
            <person name="Yacoub M.N."/>
            <person name="Stajich J.E."/>
            <person name="James T.Y."/>
        </authorList>
    </citation>
    <scope>NUCLEOTIDE SEQUENCE [LARGE SCALE GENOMIC DNA]</scope>
    <source>
        <strain evidence="1 2">JEL0888</strain>
    </source>
</reference>
<sequence>MPPRFVTAPQSRRRGPSLHVTLAALSTLSPSQRAARISVAASSAGISPSAATCKGTATANPFVELPQTASLRVLLERELAALATCRPLAVAWAPFNVPLNDTFKQILTKFLPAMRTS</sequence>
<name>A0ABR4N2N5_9FUNG</name>
<accession>A0ABR4N2N5</accession>
<dbReference type="Proteomes" id="UP001527925">
    <property type="component" value="Unassembled WGS sequence"/>
</dbReference>
<evidence type="ECO:0000313" key="2">
    <source>
        <dbReference type="Proteomes" id="UP001527925"/>
    </source>
</evidence>